<feature type="domain" description="EamA" evidence="7">
    <location>
        <begin position="139"/>
        <end position="269"/>
    </location>
</feature>
<evidence type="ECO:0000256" key="1">
    <source>
        <dbReference type="ARBA" id="ARBA00004651"/>
    </source>
</evidence>
<dbReference type="EMBL" id="CP099582">
    <property type="protein sequence ID" value="USS40251.1"/>
    <property type="molecule type" value="Genomic_DNA"/>
</dbReference>
<evidence type="ECO:0000256" key="6">
    <source>
        <dbReference type="SAM" id="Phobius"/>
    </source>
</evidence>
<dbReference type="AlphaFoldDB" id="A0A9E7MWV6"/>
<dbReference type="Pfam" id="PF00892">
    <property type="entry name" value="EamA"/>
    <property type="match status" value="2"/>
</dbReference>
<evidence type="ECO:0000259" key="7">
    <source>
        <dbReference type="Pfam" id="PF00892"/>
    </source>
</evidence>
<feature type="transmembrane region" description="Helical" evidence="6">
    <location>
        <begin position="170"/>
        <end position="191"/>
    </location>
</feature>
<feature type="transmembrane region" description="Helical" evidence="6">
    <location>
        <begin position="117"/>
        <end position="136"/>
    </location>
</feature>
<keyword evidence="4 6" id="KW-1133">Transmembrane helix</keyword>
<protein>
    <submittedName>
        <fullName evidence="8">DMT family transporter</fullName>
    </submittedName>
</protein>
<evidence type="ECO:0000256" key="3">
    <source>
        <dbReference type="ARBA" id="ARBA00022692"/>
    </source>
</evidence>
<evidence type="ECO:0000313" key="8">
    <source>
        <dbReference type="EMBL" id="USS40251.1"/>
    </source>
</evidence>
<feature type="transmembrane region" description="Helical" evidence="6">
    <location>
        <begin position="89"/>
        <end position="108"/>
    </location>
</feature>
<keyword evidence="3 6" id="KW-0812">Transmembrane</keyword>
<feature type="transmembrane region" description="Helical" evidence="6">
    <location>
        <begin position="255"/>
        <end position="272"/>
    </location>
</feature>
<sequence length="277" mass="31160">MNRAEIILLGITAIWGFTFPAMKVSLDYIPPILFLVYRFGVASLLMLLVFRKRALAKETLFEGLILGATLFFGHGFQIVGLKYTTASNSAFITSLYVVFTPFIAYFILQDRLKFKDVISLAVALIGLYLISGTSLSFNYGDFLTVLCAVSFAFQIVLVQKFGEKDYISLAFWQIFWNFVFSTVYALIFEGFVLPREVAPWVGILYTGVFATVVAFTLQIKYQRETKAHKAALIYSAEPIFGHISALLTIGEVLTLKGYLGALLILIAIWNEIRNENR</sequence>
<keyword evidence="9" id="KW-1185">Reference proteome</keyword>
<reference evidence="8" key="2">
    <citation type="submission" date="2022-06" db="EMBL/GenBank/DDBJ databases">
        <authorList>
            <person name="Park Y.-J."/>
        </authorList>
    </citation>
    <scope>NUCLEOTIDE SEQUENCE</scope>
    <source>
        <strain evidence="8">TY</strain>
    </source>
</reference>
<feature type="transmembrane region" description="Helical" evidence="6">
    <location>
        <begin position="197"/>
        <end position="219"/>
    </location>
</feature>
<dbReference type="SUPFAM" id="SSF103481">
    <property type="entry name" value="Multidrug resistance efflux transporter EmrE"/>
    <property type="match status" value="2"/>
</dbReference>
<dbReference type="InterPro" id="IPR037185">
    <property type="entry name" value="EmrE-like"/>
</dbReference>
<dbReference type="PANTHER" id="PTHR42920:SF5">
    <property type="entry name" value="EAMA DOMAIN-CONTAINING PROTEIN"/>
    <property type="match status" value="1"/>
</dbReference>
<keyword evidence="5 6" id="KW-0472">Membrane</keyword>
<name>A0A9E7MWV6_THEAG</name>
<feature type="transmembrane region" description="Helical" evidence="6">
    <location>
        <begin position="7"/>
        <end position="26"/>
    </location>
</feature>
<comment type="subcellular location">
    <subcellularLocation>
        <location evidence="1">Cell membrane</location>
        <topology evidence="1">Multi-pass membrane protein</topology>
    </subcellularLocation>
</comment>
<dbReference type="GO" id="GO:0005886">
    <property type="term" value="C:plasma membrane"/>
    <property type="evidence" value="ECO:0007669"/>
    <property type="project" value="UniProtKB-SubCell"/>
</dbReference>
<keyword evidence="2" id="KW-1003">Cell membrane</keyword>
<dbReference type="Proteomes" id="UP001055732">
    <property type="component" value="Chromosome"/>
</dbReference>
<evidence type="ECO:0000256" key="5">
    <source>
        <dbReference type="ARBA" id="ARBA00023136"/>
    </source>
</evidence>
<evidence type="ECO:0000256" key="4">
    <source>
        <dbReference type="ARBA" id="ARBA00022989"/>
    </source>
</evidence>
<organism evidence="8 9">
    <name type="scientific">Thermococcus aggregans</name>
    <dbReference type="NCBI Taxonomy" id="110163"/>
    <lineage>
        <taxon>Archaea</taxon>
        <taxon>Methanobacteriati</taxon>
        <taxon>Methanobacteriota</taxon>
        <taxon>Thermococci</taxon>
        <taxon>Thermococcales</taxon>
        <taxon>Thermococcaceae</taxon>
        <taxon>Thermococcus</taxon>
    </lineage>
</organism>
<feature type="domain" description="EamA" evidence="7">
    <location>
        <begin position="4"/>
        <end position="131"/>
    </location>
</feature>
<evidence type="ECO:0000313" key="9">
    <source>
        <dbReference type="Proteomes" id="UP001055732"/>
    </source>
</evidence>
<accession>A0A9E7MWV6</accession>
<evidence type="ECO:0000256" key="2">
    <source>
        <dbReference type="ARBA" id="ARBA00022475"/>
    </source>
</evidence>
<dbReference type="RefSeq" id="WP_253304208.1">
    <property type="nucleotide sequence ID" value="NZ_CP099582.1"/>
</dbReference>
<reference evidence="8" key="1">
    <citation type="journal article" date="1998" name="Int. J. Syst. Bacteriol. 48 Pt">
        <title>Thermococcus guaymasensis sp. nov. and Thermococcus aggregans sp. nov., two novel thermophilic archaea isolated from the Guaymas Basin hydrothermal vent site.</title>
        <authorList>
            <person name="Canganella F."/>
            <person name="Jones W.J."/>
            <person name="Gambacorta A."/>
            <person name="Antranikian G."/>
        </authorList>
    </citation>
    <scope>NUCLEOTIDE SEQUENCE</scope>
    <source>
        <strain evidence="8">TY</strain>
    </source>
</reference>
<gene>
    <name evidence="8" type="ORF">NF865_07940</name>
</gene>
<dbReference type="KEGG" id="tagg:NF865_07940"/>
<dbReference type="PANTHER" id="PTHR42920">
    <property type="entry name" value="OS03G0707200 PROTEIN-RELATED"/>
    <property type="match status" value="1"/>
</dbReference>
<feature type="transmembrane region" description="Helical" evidence="6">
    <location>
        <begin position="32"/>
        <end position="51"/>
    </location>
</feature>
<dbReference type="InterPro" id="IPR000620">
    <property type="entry name" value="EamA_dom"/>
</dbReference>
<proteinExistence type="predicted"/>
<dbReference type="InterPro" id="IPR051258">
    <property type="entry name" value="Diverse_Substrate_Transporter"/>
</dbReference>
<feature type="transmembrane region" description="Helical" evidence="6">
    <location>
        <begin position="63"/>
        <end position="83"/>
    </location>
</feature>